<sequence>MPSSRTGDTKVLSQIWVSQWFAGQRGLPRASSRIELLSLFGAFAINLPEGNTFTFREYVEFETRMRKHSSVYIMVVGAKRELDEDEFAQRNANSFFHAPLTRSLVRDKIFTFLLYAYINALSNDLLTIADDSKASAETQRGQVKEAQALARKAAFSFTIITPVSKILSEEEQRGRDIWVEQRRMYGEEGLRLLKESKVTLAPTEGEAINLPKASVILKALFKFVVPQYCYPFLADLDFEMTVLLTKAAEKYVVYPAIYACQFRLRDFVKSNPQELLLLAPQHASIVEQLAPVLVDIPLSELIQVLPLHFYAPWSVYREKWVDALQTLMMNLLIPT</sequence>
<dbReference type="OrthoDB" id="3127167at2759"/>
<protein>
    <submittedName>
        <fullName evidence="1">Uncharacterized protein</fullName>
    </submittedName>
</protein>
<organism evidence="1 2">
    <name type="scientific">Gymnopus androsaceus JB14</name>
    <dbReference type="NCBI Taxonomy" id="1447944"/>
    <lineage>
        <taxon>Eukaryota</taxon>
        <taxon>Fungi</taxon>
        <taxon>Dikarya</taxon>
        <taxon>Basidiomycota</taxon>
        <taxon>Agaricomycotina</taxon>
        <taxon>Agaricomycetes</taxon>
        <taxon>Agaricomycetidae</taxon>
        <taxon>Agaricales</taxon>
        <taxon>Marasmiineae</taxon>
        <taxon>Omphalotaceae</taxon>
        <taxon>Gymnopus</taxon>
    </lineage>
</organism>
<gene>
    <name evidence="1" type="ORF">BT96DRAFT_1018810</name>
</gene>
<evidence type="ECO:0000313" key="2">
    <source>
        <dbReference type="Proteomes" id="UP000799118"/>
    </source>
</evidence>
<dbReference type="EMBL" id="ML769456">
    <property type="protein sequence ID" value="KAE9400419.1"/>
    <property type="molecule type" value="Genomic_DNA"/>
</dbReference>
<evidence type="ECO:0000313" key="1">
    <source>
        <dbReference type="EMBL" id="KAE9400419.1"/>
    </source>
</evidence>
<reference evidence="1" key="1">
    <citation type="journal article" date="2019" name="Environ. Microbiol.">
        <title>Fungal ecological strategies reflected in gene transcription - a case study of two litter decomposers.</title>
        <authorList>
            <person name="Barbi F."/>
            <person name="Kohler A."/>
            <person name="Barry K."/>
            <person name="Baskaran P."/>
            <person name="Daum C."/>
            <person name="Fauchery L."/>
            <person name="Ihrmark K."/>
            <person name="Kuo A."/>
            <person name="LaButti K."/>
            <person name="Lipzen A."/>
            <person name="Morin E."/>
            <person name="Grigoriev I.V."/>
            <person name="Henrissat B."/>
            <person name="Lindahl B."/>
            <person name="Martin F."/>
        </authorList>
    </citation>
    <scope>NUCLEOTIDE SEQUENCE</scope>
    <source>
        <strain evidence="1">JB14</strain>
    </source>
</reference>
<keyword evidence="2" id="KW-1185">Reference proteome</keyword>
<name>A0A6A4HPM0_9AGAR</name>
<dbReference type="AlphaFoldDB" id="A0A6A4HPM0"/>
<dbReference type="Proteomes" id="UP000799118">
    <property type="component" value="Unassembled WGS sequence"/>
</dbReference>
<proteinExistence type="predicted"/>
<accession>A0A6A4HPM0</accession>